<gene>
    <name evidence="3" type="ORF">CDAUBV1_LOCUS6843</name>
</gene>
<feature type="coiled-coil region" evidence="2">
    <location>
        <begin position="118"/>
        <end position="201"/>
    </location>
</feature>
<dbReference type="PANTHER" id="PTHR32123:SF13">
    <property type="entry name" value="BICAUDAL D-RELATED PROTEIN HOMOLOG"/>
    <property type="match status" value="1"/>
</dbReference>
<evidence type="ECO:0000313" key="3">
    <source>
        <dbReference type="EMBL" id="CAL5133574.1"/>
    </source>
</evidence>
<reference evidence="3" key="1">
    <citation type="submission" date="2024-06" db="EMBL/GenBank/DDBJ databases">
        <authorList>
            <person name="Liu X."/>
            <person name="Lenzi L."/>
            <person name="Haldenby T S."/>
            <person name="Uol C."/>
        </authorList>
    </citation>
    <scope>NUCLEOTIDE SEQUENCE</scope>
</reference>
<dbReference type="InterPro" id="IPR051149">
    <property type="entry name" value="Spindly/BICDR_Dynein_Adapter"/>
</dbReference>
<evidence type="ECO:0000313" key="4">
    <source>
        <dbReference type="Proteomes" id="UP001497525"/>
    </source>
</evidence>
<feature type="coiled-coil region" evidence="2">
    <location>
        <begin position="5"/>
        <end position="74"/>
    </location>
</feature>
<dbReference type="AlphaFoldDB" id="A0AAV2TBY2"/>
<protein>
    <submittedName>
        <fullName evidence="3">Uncharacterized protein</fullName>
    </submittedName>
</protein>
<proteinExistence type="predicted"/>
<evidence type="ECO:0000256" key="1">
    <source>
        <dbReference type="ARBA" id="ARBA00023054"/>
    </source>
</evidence>
<evidence type="ECO:0000256" key="2">
    <source>
        <dbReference type="SAM" id="Coils"/>
    </source>
</evidence>
<accession>A0AAV2TBY2</accession>
<name>A0AAV2TBY2_CALDB</name>
<sequence>MSAVEESDNEEKAKLKSVLSELEARQNDLAVAAELGRNLLADNEQLRKENSEALEAFRQKIYDLENERQLLKQRLYNVESDYDMQIKELQTDIMSLRVDLKKQKSFNKQLEDERNAVISELTKKNTSLSDQLMEKNSNEARLKKEIDSLRSQFNQRKTSIQDHFHVLDSLSQEISHLREEKNRLESELASVTEERDQLLGSLSDSYRTIGIMERIQQEQLATISNQDSKIANLQERANILHEHLQNLSMQHNDNDDCSCTHCKSGPTQPHRSLLVDLAEELLCLLINMDIFSRITQA</sequence>
<comment type="caution">
    <text evidence="3">The sequence shown here is derived from an EMBL/GenBank/DDBJ whole genome shotgun (WGS) entry which is preliminary data.</text>
</comment>
<dbReference type="Proteomes" id="UP001497525">
    <property type="component" value="Unassembled WGS sequence"/>
</dbReference>
<dbReference type="PANTHER" id="PTHR32123">
    <property type="entry name" value="BICD FAMILY-LIKE CARGO ADAPTER"/>
    <property type="match status" value="1"/>
</dbReference>
<dbReference type="Gene3D" id="1.10.287.1490">
    <property type="match status" value="1"/>
</dbReference>
<dbReference type="EMBL" id="CAXLJL010000156">
    <property type="protein sequence ID" value="CAL5133574.1"/>
    <property type="molecule type" value="Genomic_DNA"/>
</dbReference>
<keyword evidence="1 2" id="KW-0175">Coiled coil</keyword>
<organism evidence="3 4">
    <name type="scientific">Calicophoron daubneyi</name>
    <name type="common">Rumen fluke</name>
    <name type="synonym">Paramphistomum daubneyi</name>
    <dbReference type="NCBI Taxonomy" id="300641"/>
    <lineage>
        <taxon>Eukaryota</taxon>
        <taxon>Metazoa</taxon>
        <taxon>Spiralia</taxon>
        <taxon>Lophotrochozoa</taxon>
        <taxon>Platyhelminthes</taxon>
        <taxon>Trematoda</taxon>
        <taxon>Digenea</taxon>
        <taxon>Plagiorchiida</taxon>
        <taxon>Pronocephalata</taxon>
        <taxon>Paramphistomoidea</taxon>
        <taxon>Paramphistomidae</taxon>
        <taxon>Calicophoron</taxon>
    </lineage>
</organism>